<dbReference type="FunFam" id="3.40.50.300:FF:000221">
    <property type="entry name" value="Multidrug ABC transporter ATP-binding protein"/>
    <property type="match status" value="1"/>
</dbReference>
<dbReference type="PROSITE" id="PS00211">
    <property type="entry name" value="ABC_TRANSPORTER_1"/>
    <property type="match status" value="1"/>
</dbReference>
<evidence type="ECO:0000259" key="11">
    <source>
        <dbReference type="PROSITE" id="PS50929"/>
    </source>
</evidence>
<keyword evidence="3" id="KW-1003">Cell membrane</keyword>
<feature type="transmembrane region" description="Helical" evidence="9">
    <location>
        <begin position="246"/>
        <end position="271"/>
    </location>
</feature>
<dbReference type="GO" id="GO:0016887">
    <property type="term" value="F:ATP hydrolysis activity"/>
    <property type="evidence" value="ECO:0007669"/>
    <property type="project" value="InterPro"/>
</dbReference>
<dbReference type="PROSITE" id="PS50893">
    <property type="entry name" value="ABC_TRANSPORTER_2"/>
    <property type="match status" value="1"/>
</dbReference>
<protein>
    <submittedName>
        <fullName evidence="12">AbcA</fullName>
    </submittedName>
</protein>
<dbReference type="Pfam" id="PF00664">
    <property type="entry name" value="ABC_membrane"/>
    <property type="match status" value="1"/>
</dbReference>
<dbReference type="Pfam" id="PF00005">
    <property type="entry name" value="ABC_tran"/>
    <property type="match status" value="1"/>
</dbReference>
<accession>Q9F6W3</accession>
<dbReference type="CDD" id="cd18541">
    <property type="entry name" value="ABC_6TM_TmrB_like"/>
    <property type="match status" value="1"/>
</dbReference>
<evidence type="ECO:0000256" key="6">
    <source>
        <dbReference type="ARBA" id="ARBA00022840"/>
    </source>
</evidence>
<keyword evidence="4 9" id="KW-0812">Transmembrane</keyword>
<evidence type="ECO:0000259" key="10">
    <source>
        <dbReference type="PROSITE" id="PS50893"/>
    </source>
</evidence>
<dbReference type="SUPFAM" id="SSF90123">
    <property type="entry name" value="ABC transporter transmembrane region"/>
    <property type="match status" value="1"/>
</dbReference>
<name>Q9F6W3_CHLAU</name>
<feature type="transmembrane region" description="Helical" evidence="9">
    <location>
        <begin position="168"/>
        <end position="187"/>
    </location>
</feature>
<dbReference type="GO" id="GO:0005524">
    <property type="term" value="F:ATP binding"/>
    <property type="evidence" value="ECO:0007669"/>
    <property type="project" value="UniProtKB-KW"/>
</dbReference>
<gene>
    <name evidence="12" type="primary">abcA</name>
</gene>
<evidence type="ECO:0000256" key="5">
    <source>
        <dbReference type="ARBA" id="ARBA00022741"/>
    </source>
</evidence>
<dbReference type="Gene3D" id="1.20.1560.10">
    <property type="entry name" value="ABC transporter type 1, transmembrane domain"/>
    <property type="match status" value="1"/>
</dbReference>
<feature type="transmembrane region" description="Helical" evidence="9">
    <location>
        <begin position="140"/>
        <end position="162"/>
    </location>
</feature>
<keyword evidence="5" id="KW-0547">Nucleotide-binding</keyword>
<evidence type="ECO:0000256" key="1">
    <source>
        <dbReference type="ARBA" id="ARBA00004651"/>
    </source>
</evidence>
<dbReference type="AlphaFoldDB" id="Q9F6W3"/>
<evidence type="ECO:0000256" key="4">
    <source>
        <dbReference type="ARBA" id="ARBA00022692"/>
    </source>
</evidence>
<organism evidence="12">
    <name type="scientific">Chloroflexus aurantiacus</name>
    <dbReference type="NCBI Taxonomy" id="1108"/>
    <lineage>
        <taxon>Bacteria</taxon>
        <taxon>Bacillati</taxon>
        <taxon>Chloroflexota</taxon>
        <taxon>Chloroflexia</taxon>
        <taxon>Chloroflexales</taxon>
        <taxon>Chloroflexineae</taxon>
        <taxon>Chloroflexaceae</taxon>
        <taxon>Chloroflexus</taxon>
    </lineage>
</organism>
<reference evidence="12" key="2">
    <citation type="journal article" date="2000" name="Science">
        <title>Molecular evidence for the early evolution of photosynthesis.</title>
        <authorList>
            <person name="Xiong J."/>
            <person name="Fischer W.M."/>
            <person name="Inoue K."/>
            <person name="Nakahara M."/>
            <person name="Bauer C.E."/>
        </authorList>
    </citation>
    <scope>NUCLEOTIDE SEQUENCE</scope>
</reference>
<feature type="domain" description="ABC transporter" evidence="10">
    <location>
        <begin position="345"/>
        <end position="583"/>
    </location>
</feature>
<proteinExistence type="predicted"/>
<keyword evidence="8 9" id="KW-0472">Membrane</keyword>
<dbReference type="InterPro" id="IPR017871">
    <property type="entry name" value="ABC_transporter-like_CS"/>
</dbReference>
<reference evidence="12" key="1">
    <citation type="journal article" date="1996" name="J. Bacteriol.">
        <title>Sequence of the bchG gene from Chloroflexus aurantiacus: relationship between chlorophyll synthase and other polyprenyltransferases.</title>
        <authorList>
            <person name="Lopez J.C."/>
            <person name="Ryan S."/>
            <person name="Blankenship R.E."/>
        </authorList>
    </citation>
    <scope>NUCLEOTIDE SEQUENCE</scope>
</reference>
<feature type="transmembrane region" description="Helical" evidence="9">
    <location>
        <begin position="291"/>
        <end position="310"/>
    </location>
</feature>
<dbReference type="Gene3D" id="3.40.50.300">
    <property type="entry name" value="P-loop containing nucleotide triphosphate hydrolases"/>
    <property type="match status" value="1"/>
</dbReference>
<dbReference type="InterPro" id="IPR039421">
    <property type="entry name" value="Type_1_exporter"/>
</dbReference>
<keyword evidence="2" id="KW-0813">Transport</keyword>
<dbReference type="InterPro" id="IPR036640">
    <property type="entry name" value="ABC1_TM_sf"/>
</dbReference>
<dbReference type="InterPro" id="IPR011527">
    <property type="entry name" value="ABC1_TM_dom"/>
</dbReference>
<evidence type="ECO:0000313" key="12">
    <source>
        <dbReference type="EMBL" id="AAG15222.1"/>
    </source>
</evidence>
<dbReference type="GO" id="GO:0015421">
    <property type="term" value="F:ABC-type oligopeptide transporter activity"/>
    <property type="evidence" value="ECO:0007669"/>
    <property type="project" value="TreeGrafter"/>
</dbReference>
<dbReference type="InterPro" id="IPR003439">
    <property type="entry name" value="ABC_transporter-like_ATP-bd"/>
</dbReference>
<dbReference type="EMBL" id="AF288462">
    <property type="protein sequence ID" value="AAG15222.1"/>
    <property type="molecule type" value="Genomic_DNA"/>
</dbReference>
<dbReference type="GO" id="GO:0005886">
    <property type="term" value="C:plasma membrane"/>
    <property type="evidence" value="ECO:0007669"/>
    <property type="project" value="UniProtKB-SubCell"/>
</dbReference>
<dbReference type="InterPro" id="IPR003593">
    <property type="entry name" value="AAA+_ATPase"/>
</dbReference>
<feature type="domain" description="ABC transmembrane type-1" evidence="11">
    <location>
        <begin position="29"/>
        <end position="312"/>
    </location>
</feature>
<sequence>MTIFVLSGVAMHHLRLLFPYLHRYRRRLLLGLLAAALGASVSALAPLVLRLAVDRVANGTIVPLELIWFGGALIGLAIIDGGLKFAQRMLIAVTSYRIENDLRADLFDRLLSFEQMFYQQHYTGDLMARLTNDLSAVRQFLGPGLNGAATAILTFLAAAVLMFLVQPVLALIVVLLLPLATIVFVAIGGRMRQIFHRVQDQFGVLSTRAQENFAGIRTVKAFAQEEAEIAVFTADNERYRDLNLRYVLLSGALWPAMTLCLGLISALILLVGGQMVAAGTLTIGELVQFNAYLALLAFPMIILGWMVNLFQQATASLERLSDILRRQPLITSPATPRLPAGEGEIEFRGVGVRAGHSDQQWLLRDLSFRVPAGTVLAIVGATGAGKTTLINLLGRVRDPDVMSGQVLVDGIDIRDLDLAALRRMIGYVPQESFLFSIPLRENIGFGVETVDPDRLNYVVEVSRLVNDLDQLPGGMETMVGERGVTLSGGQKQRVAIARALMRDPRILVLDDALSSVDTHTAAQILAGLRTEMTGRTTIIIAQRIATVRDADQIIVLDEGQIVERGSHQELLARNGRYAAMYRRELIAAELERDD</sequence>
<evidence type="ECO:0000256" key="3">
    <source>
        <dbReference type="ARBA" id="ARBA00022475"/>
    </source>
</evidence>
<evidence type="ECO:0000256" key="7">
    <source>
        <dbReference type="ARBA" id="ARBA00022989"/>
    </source>
</evidence>
<dbReference type="SMART" id="SM00382">
    <property type="entry name" value="AAA"/>
    <property type="match status" value="1"/>
</dbReference>
<evidence type="ECO:0000256" key="9">
    <source>
        <dbReference type="SAM" id="Phobius"/>
    </source>
</evidence>
<dbReference type="InterPro" id="IPR027417">
    <property type="entry name" value="P-loop_NTPase"/>
</dbReference>
<evidence type="ECO:0000256" key="8">
    <source>
        <dbReference type="ARBA" id="ARBA00023136"/>
    </source>
</evidence>
<dbReference type="SUPFAM" id="SSF52540">
    <property type="entry name" value="P-loop containing nucleoside triphosphate hydrolases"/>
    <property type="match status" value="1"/>
</dbReference>
<dbReference type="PANTHER" id="PTHR43394:SF1">
    <property type="entry name" value="ATP-BINDING CASSETTE SUB-FAMILY B MEMBER 10, MITOCHONDRIAL"/>
    <property type="match status" value="1"/>
</dbReference>
<evidence type="ECO:0000256" key="2">
    <source>
        <dbReference type="ARBA" id="ARBA00022448"/>
    </source>
</evidence>
<feature type="transmembrane region" description="Helical" evidence="9">
    <location>
        <begin position="67"/>
        <end position="86"/>
    </location>
</feature>
<dbReference type="PROSITE" id="PS50929">
    <property type="entry name" value="ABC_TM1F"/>
    <property type="match status" value="1"/>
</dbReference>
<keyword evidence="6" id="KW-0067">ATP-binding</keyword>
<dbReference type="PANTHER" id="PTHR43394">
    <property type="entry name" value="ATP-DEPENDENT PERMEASE MDL1, MITOCHONDRIAL"/>
    <property type="match status" value="1"/>
</dbReference>
<comment type="subcellular location">
    <subcellularLocation>
        <location evidence="1">Cell membrane</location>
        <topology evidence="1">Multi-pass membrane protein</topology>
    </subcellularLocation>
</comment>
<keyword evidence="7 9" id="KW-1133">Transmembrane helix</keyword>